<evidence type="ECO:0000259" key="1">
    <source>
        <dbReference type="Pfam" id="PF13358"/>
    </source>
</evidence>
<evidence type="ECO:0000259" key="2">
    <source>
        <dbReference type="Pfam" id="PF13592"/>
    </source>
</evidence>
<protein>
    <recommendedName>
        <fullName evidence="5">Tc1-like transposase DDE domain-containing protein</fullName>
    </recommendedName>
</protein>
<dbReference type="HOGENOM" id="CLU_056788_0_3_7"/>
<gene>
    <name evidence="3" type="ORF">ETSY1_32465</name>
</gene>
<dbReference type="NCBIfam" id="NF033545">
    <property type="entry name" value="transpos_IS630"/>
    <property type="match status" value="1"/>
</dbReference>
<organism evidence="3 4">
    <name type="scientific">Entotheonella factor</name>
    <dbReference type="NCBI Taxonomy" id="1429438"/>
    <lineage>
        <taxon>Bacteria</taxon>
        <taxon>Pseudomonadati</taxon>
        <taxon>Nitrospinota/Tectimicrobiota group</taxon>
        <taxon>Candidatus Tectimicrobiota</taxon>
        <taxon>Candidatus Entotheonellia</taxon>
        <taxon>Candidatus Entotheonellales</taxon>
        <taxon>Candidatus Entotheonellaceae</taxon>
        <taxon>Candidatus Entotheonella</taxon>
    </lineage>
</organism>
<feature type="domain" description="Tc1-like transposase DDE" evidence="1">
    <location>
        <begin position="84"/>
        <end position="222"/>
    </location>
</feature>
<keyword evidence="4" id="KW-1185">Reference proteome</keyword>
<dbReference type="GO" id="GO:0003676">
    <property type="term" value="F:nucleic acid binding"/>
    <property type="evidence" value="ECO:0007669"/>
    <property type="project" value="InterPro"/>
</dbReference>
<evidence type="ECO:0008006" key="5">
    <source>
        <dbReference type="Google" id="ProtNLM"/>
    </source>
</evidence>
<feature type="domain" description="Winged helix-turn helix" evidence="2">
    <location>
        <begin position="14"/>
        <end position="68"/>
    </location>
</feature>
<dbReference type="Gene3D" id="3.30.420.10">
    <property type="entry name" value="Ribonuclease H-like superfamily/Ribonuclease H"/>
    <property type="match status" value="1"/>
</dbReference>
<dbReference type="SUPFAM" id="SSF53098">
    <property type="entry name" value="Ribonuclease H-like"/>
    <property type="match status" value="1"/>
</dbReference>
<reference evidence="3 4" key="1">
    <citation type="journal article" date="2014" name="Nature">
        <title>An environmental bacterial taxon with a large and distinct metabolic repertoire.</title>
        <authorList>
            <person name="Wilson M.C."/>
            <person name="Mori T."/>
            <person name="Ruckert C."/>
            <person name="Uria A.R."/>
            <person name="Helf M.J."/>
            <person name="Takada K."/>
            <person name="Gernert C."/>
            <person name="Steffens U.A."/>
            <person name="Heycke N."/>
            <person name="Schmitt S."/>
            <person name="Rinke C."/>
            <person name="Helfrich E.J."/>
            <person name="Brachmann A.O."/>
            <person name="Gurgui C."/>
            <person name="Wakimoto T."/>
            <person name="Kracht M."/>
            <person name="Crusemann M."/>
            <person name="Hentschel U."/>
            <person name="Abe I."/>
            <person name="Matsunaga S."/>
            <person name="Kalinowski J."/>
            <person name="Takeyama H."/>
            <person name="Piel J."/>
        </authorList>
    </citation>
    <scope>NUCLEOTIDE SEQUENCE [LARGE SCALE GENOMIC DNA]</scope>
    <source>
        <strain evidence="4">TSY1</strain>
    </source>
</reference>
<comment type="caution">
    <text evidence="3">The sequence shown here is derived from an EMBL/GenBank/DDBJ whole genome shotgun (WGS) entry which is preliminary data.</text>
</comment>
<evidence type="ECO:0000313" key="4">
    <source>
        <dbReference type="Proteomes" id="UP000019141"/>
    </source>
</evidence>
<dbReference type="InterPro" id="IPR036397">
    <property type="entry name" value="RNaseH_sf"/>
</dbReference>
<proteinExistence type="predicted"/>
<dbReference type="AlphaFoldDB" id="W4LB90"/>
<dbReference type="InterPro" id="IPR012337">
    <property type="entry name" value="RNaseH-like_sf"/>
</dbReference>
<dbReference type="InterPro" id="IPR025959">
    <property type="entry name" value="Winged_HTH_dom"/>
</dbReference>
<evidence type="ECO:0000313" key="3">
    <source>
        <dbReference type="EMBL" id="ETW94995.1"/>
    </source>
</evidence>
<dbReference type="InterPro" id="IPR047655">
    <property type="entry name" value="Transpos_IS630-like"/>
</dbReference>
<sequence length="260" mass="30743">MVRQSPRQVGYHRSLWTTKLLKHFLYTRCGVEYSRERVRQVLHDLGFRQRRLRHRHLRADPEEQAAFVIDLAILLQDWPEDWELLFVDEATVRRHLTLTARWCLVDDVPEVPTGDDHGKVQVYGAVSPLTGRTHYRIRPTLSQGHFADFLKQLGRYYGDQQVLIIHDRAPHHRGRAVDQTLKEANGRLMLMPQPRYSPEFNPQERIWKELRRAVTHDHWFETLPEELQAIRNFFCYLAGRKAEIQQLCTIKTPESLVALL</sequence>
<dbReference type="EMBL" id="AZHW01000971">
    <property type="protein sequence ID" value="ETW94995.1"/>
    <property type="molecule type" value="Genomic_DNA"/>
</dbReference>
<name>W4LB90_ENTF1</name>
<dbReference type="Pfam" id="PF13592">
    <property type="entry name" value="HTH_33"/>
    <property type="match status" value="1"/>
</dbReference>
<dbReference type="Proteomes" id="UP000019141">
    <property type="component" value="Unassembled WGS sequence"/>
</dbReference>
<dbReference type="Pfam" id="PF13358">
    <property type="entry name" value="DDE_3"/>
    <property type="match status" value="1"/>
</dbReference>
<dbReference type="InterPro" id="IPR038717">
    <property type="entry name" value="Tc1-like_DDE_dom"/>
</dbReference>
<accession>W4LB90</accession>